<dbReference type="PROSITE" id="PS51257">
    <property type="entry name" value="PROKAR_LIPOPROTEIN"/>
    <property type="match status" value="1"/>
</dbReference>
<evidence type="ECO:0000256" key="2">
    <source>
        <dbReference type="SAM" id="SignalP"/>
    </source>
</evidence>
<dbReference type="AlphaFoldDB" id="A0A318PWF3"/>
<sequence length="62" mass="6354">MSVPRLLLCLSCIIAMAGCMWPDPRITPRHGDPSASPLTASGAQSTQRGGTAGGGYDQGLPQ</sequence>
<feature type="region of interest" description="Disordered" evidence="1">
    <location>
        <begin position="24"/>
        <end position="62"/>
    </location>
</feature>
<organism evidence="3 4">
    <name type="scientific">Gluconacetobacter entanii</name>
    <dbReference type="NCBI Taxonomy" id="108528"/>
    <lineage>
        <taxon>Bacteria</taxon>
        <taxon>Pseudomonadati</taxon>
        <taxon>Pseudomonadota</taxon>
        <taxon>Alphaproteobacteria</taxon>
        <taxon>Acetobacterales</taxon>
        <taxon>Acetobacteraceae</taxon>
        <taxon>Gluconacetobacter</taxon>
    </lineage>
</organism>
<evidence type="ECO:0000256" key="1">
    <source>
        <dbReference type="SAM" id="MobiDB-lite"/>
    </source>
</evidence>
<feature type="signal peptide" evidence="2">
    <location>
        <begin position="1"/>
        <end position="17"/>
    </location>
</feature>
<gene>
    <name evidence="3" type="ORF">CFR72_11265</name>
</gene>
<keyword evidence="2" id="KW-0732">Signal</keyword>
<accession>A0A318PWF3</accession>
<dbReference type="EMBL" id="NKUF01000026">
    <property type="protein sequence ID" value="PYD62656.1"/>
    <property type="molecule type" value="Genomic_DNA"/>
</dbReference>
<proteinExistence type="predicted"/>
<reference evidence="3 4" key="1">
    <citation type="submission" date="2017-07" db="EMBL/GenBank/DDBJ databases">
        <title>A draft genome sequence of Gluconacetobacter entanii LTH 4560.</title>
        <authorList>
            <person name="Skraban J."/>
            <person name="Cleenwerck I."/>
            <person name="Vandamme P."/>
            <person name="Trcek J."/>
        </authorList>
    </citation>
    <scope>NUCLEOTIDE SEQUENCE [LARGE SCALE GENOMIC DNA]</scope>
    <source>
        <strain evidence="3 4">LTH 4560</strain>
    </source>
</reference>
<dbReference type="Proteomes" id="UP000248301">
    <property type="component" value="Unassembled WGS sequence"/>
</dbReference>
<name>A0A318PWF3_9PROT</name>
<protein>
    <recommendedName>
        <fullName evidence="5">Lipoprotein</fullName>
    </recommendedName>
</protein>
<evidence type="ECO:0008006" key="5">
    <source>
        <dbReference type="Google" id="ProtNLM"/>
    </source>
</evidence>
<evidence type="ECO:0000313" key="4">
    <source>
        <dbReference type="Proteomes" id="UP000248301"/>
    </source>
</evidence>
<comment type="caution">
    <text evidence="3">The sequence shown here is derived from an EMBL/GenBank/DDBJ whole genome shotgun (WGS) entry which is preliminary data.</text>
</comment>
<feature type="compositionally biased region" description="Polar residues" evidence="1">
    <location>
        <begin position="36"/>
        <end position="49"/>
    </location>
</feature>
<feature type="chain" id="PRO_5016324143" description="Lipoprotein" evidence="2">
    <location>
        <begin position="18"/>
        <end position="62"/>
    </location>
</feature>
<evidence type="ECO:0000313" key="3">
    <source>
        <dbReference type="EMBL" id="PYD62656.1"/>
    </source>
</evidence>
<feature type="compositionally biased region" description="Gly residues" evidence="1">
    <location>
        <begin position="50"/>
        <end position="62"/>
    </location>
</feature>